<dbReference type="PRINTS" id="PR00068">
    <property type="entry name" value="CUZNDISMTASE"/>
</dbReference>
<evidence type="ECO:0000256" key="1">
    <source>
        <dbReference type="ARBA" id="ARBA00010457"/>
    </source>
</evidence>
<keyword evidence="3" id="KW-0732">Signal</keyword>
<feature type="domain" description="Superoxide dismutase copper/zinc binding" evidence="4">
    <location>
        <begin position="44"/>
        <end position="172"/>
    </location>
</feature>
<comment type="similarity">
    <text evidence="1">Belongs to the Cu-Zn superoxide dismutase family.</text>
</comment>
<dbReference type="STRING" id="692370.A6F68_00278"/>
<dbReference type="KEGG" id="ado:A6F68_00278"/>
<dbReference type="PROSITE" id="PS51257">
    <property type="entry name" value="PROKAR_LIPOPROTEIN"/>
    <property type="match status" value="1"/>
</dbReference>
<feature type="region of interest" description="Disordered" evidence="2">
    <location>
        <begin position="97"/>
        <end position="116"/>
    </location>
</feature>
<dbReference type="AlphaFoldDB" id="A0A1B2A9F9"/>
<dbReference type="InterPro" id="IPR001424">
    <property type="entry name" value="SOD_Cu_Zn_dom"/>
</dbReference>
<dbReference type="CDD" id="cd00305">
    <property type="entry name" value="Cu-Zn_Superoxide_Dismutase"/>
    <property type="match status" value="1"/>
</dbReference>
<feature type="chain" id="PRO_5008533911" evidence="3">
    <location>
        <begin position="18"/>
        <end position="176"/>
    </location>
</feature>
<evidence type="ECO:0000256" key="2">
    <source>
        <dbReference type="SAM" id="MobiDB-lite"/>
    </source>
</evidence>
<dbReference type="Proteomes" id="UP000092932">
    <property type="component" value="Chromosome"/>
</dbReference>
<gene>
    <name evidence="5" type="primary">yojM</name>
    <name evidence="5" type="ORF">A6F68_00278</name>
</gene>
<dbReference type="GO" id="GO:0005507">
    <property type="term" value="F:copper ion binding"/>
    <property type="evidence" value="ECO:0007669"/>
    <property type="project" value="InterPro"/>
</dbReference>
<evidence type="ECO:0000256" key="3">
    <source>
        <dbReference type="SAM" id="SignalP"/>
    </source>
</evidence>
<dbReference type="PATRIC" id="fig|692370.5.peg.287"/>
<evidence type="ECO:0000313" key="5">
    <source>
        <dbReference type="EMBL" id="ANY18813.1"/>
    </source>
</evidence>
<accession>A0A1B2A9F9</accession>
<evidence type="ECO:0000313" key="6">
    <source>
        <dbReference type="Proteomes" id="UP000092932"/>
    </source>
</evidence>
<dbReference type="Gene3D" id="2.60.40.200">
    <property type="entry name" value="Superoxide dismutase, copper/zinc binding domain"/>
    <property type="match status" value="1"/>
</dbReference>
<dbReference type="GO" id="GO:0006801">
    <property type="term" value="P:superoxide metabolic process"/>
    <property type="evidence" value="ECO:0007669"/>
    <property type="project" value="InterPro"/>
</dbReference>
<dbReference type="Pfam" id="PF00080">
    <property type="entry name" value="Sod_Cu"/>
    <property type="match status" value="1"/>
</dbReference>
<dbReference type="SUPFAM" id="SSF49329">
    <property type="entry name" value="Cu,Zn superoxide dismutase-like"/>
    <property type="match status" value="1"/>
</dbReference>
<dbReference type="InterPro" id="IPR024134">
    <property type="entry name" value="SOD_Cu/Zn_/chaperone"/>
</dbReference>
<keyword evidence="6" id="KW-1185">Reference proteome</keyword>
<reference evidence="5 6" key="1">
    <citation type="submission" date="2016-07" db="EMBL/GenBank/DDBJ databases">
        <title>Complete genome sequence of Altererythrobacter dongtanensis KCTC 22672, a type strain with esterase isolated from tidal flat.</title>
        <authorList>
            <person name="Cheng H."/>
            <person name="Wu Y.-H."/>
            <person name="Zhou P."/>
            <person name="Huo Y.-Y."/>
            <person name="Wang C.-S."/>
            <person name="Xu X.-W."/>
        </authorList>
    </citation>
    <scope>NUCLEOTIDE SEQUENCE [LARGE SCALE GENOMIC DNA]</scope>
    <source>
        <strain evidence="5 6">KCTC 22672</strain>
    </source>
</reference>
<evidence type="ECO:0000259" key="4">
    <source>
        <dbReference type="Pfam" id="PF00080"/>
    </source>
</evidence>
<protein>
    <submittedName>
        <fullName evidence="5">Superoxide dismutase-like protein YojM</fullName>
    </submittedName>
</protein>
<dbReference type="InterPro" id="IPR036423">
    <property type="entry name" value="SOD-like_Cu/Zn_dom_sf"/>
</dbReference>
<sequence>MHTIVRLVAPLALVALAGCSTMADLPTERVAGASLALANGLPAGTVQILASGDRVTLSAVVTGIAPGMHGFHLHTTGRCTGPDFTSAGGHLNPLANQHGSANPAGSHVGDLPNLEVKSGGTGTLTADLPGTRAQVAEWLFDADGAAVVVHAEADDYRTDPTGNAGGRVACGVLKPA</sequence>
<dbReference type="OrthoDB" id="5431326at2"/>
<feature type="signal peptide" evidence="3">
    <location>
        <begin position="1"/>
        <end position="17"/>
    </location>
</feature>
<dbReference type="RefSeq" id="WP_067675302.1">
    <property type="nucleotide sequence ID" value="NZ_CP016591.1"/>
</dbReference>
<dbReference type="EMBL" id="CP016591">
    <property type="protein sequence ID" value="ANY18813.1"/>
    <property type="molecule type" value="Genomic_DNA"/>
</dbReference>
<organism evidence="5 6">
    <name type="scientific">Tsuneonella dongtanensis</name>
    <dbReference type="NCBI Taxonomy" id="692370"/>
    <lineage>
        <taxon>Bacteria</taxon>
        <taxon>Pseudomonadati</taxon>
        <taxon>Pseudomonadota</taxon>
        <taxon>Alphaproteobacteria</taxon>
        <taxon>Sphingomonadales</taxon>
        <taxon>Erythrobacteraceae</taxon>
        <taxon>Tsuneonella</taxon>
    </lineage>
</organism>
<name>A0A1B2A9F9_9SPHN</name>
<proteinExistence type="inferred from homology"/>
<dbReference type="PANTHER" id="PTHR10003">
    <property type="entry name" value="SUPEROXIDE DISMUTASE CU-ZN -RELATED"/>
    <property type="match status" value="1"/>
</dbReference>